<evidence type="ECO:0000313" key="8">
    <source>
        <dbReference type="EMBL" id="EFJ02202.1"/>
    </source>
</evidence>
<evidence type="ECO:0008006" key="10">
    <source>
        <dbReference type="Google" id="ProtNLM"/>
    </source>
</evidence>
<dbReference type="InterPro" id="IPR000467">
    <property type="entry name" value="G_patch_dom"/>
</dbReference>
<dbReference type="PANTHER" id="PTHR47251">
    <property type="entry name" value="FINGER DOMAIN PROTEIN, PUTATIVE (AFU_ORTHOLOGUE AFUA_3G04180)-RELATED"/>
    <property type="match status" value="1"/>
</dbReference>
<dbReference type="STRING" id="578458.D8PN50"/>
<dbReference type="OrthoDB" id="4822at2759"/>
<feature type="region of interest" description="Disordered" evidence="5">
    <location>
        <begin position="260"/>
        <end position="331"/>
    </location>
</feature>
<dbReference type="KEGG" id="scm:SCHCO_01205988"/>
<dbReference type="SUPFAM" id="SSF57667">
    <property type="entry name" value="beta-beta-alpha zinc fingers"/>
    <property type="match status" value="1"/>
</dbReference>
<feature type="compositionally biased region" description="Basic and acidic residues" evidence="5">
    <location>
        <begin position="220"/>
        <end position="234"/>
    </location>
</feature>
<dbReference type="OMA" id="INQDVRM"/>
<dbReference type="eggNOG" id="ENOG502S1PS">
    <property type="taxonomic scope" value="Eukaryota"/>
</dbReference>
<accession>D8PN50</accession>
<dbReference type="GeneID" id="9589709"/>
<dbReference type="InterPro" id="IPR013087">
    <property type="entry name" value="Znf_C2H2_type"/>
</dbReference>
<dbReference type="VEuPathDB" id="FungiDB:SCHCODRAFT_01205988"/>
<evidence type="ECO:0000256" key="2">
    <source>
        <dbReference type="ARBA" id="ARBA00022771"/>
    </source>
</evidence>
<evidence type="ECO:0000256" key="5">
    <source>
        <dbReference type="SAM" id="MobiDB-lite"/>
    </source>
</evidence>
<dbReference type="HOGENOM" id="CLU_032847_1_0_1"/>
<dbReference type="GO" id="GO:0008270">
    <property type="term" value="F:zinc ion binding"/>
    <property type="evidence" value="ECO:0007669"/>
    <property type="project" value="UniProtKB-KW"/>
</dbReference>
<dbReference type="InterPro" id="IPR022755">
    <property type="entry name" value="Znf_C2H2_jaz"/>
</dbReference>
<name>D8PN50_SCHCM</name>
<evidence type="ECO:0000259" key="7">
    <source>
        <dbReference type="PROSITE" id="PS50174"/>
    </source>
</evidence>
<evidence type="ECO:0000259" key="6">
    <source>
        <dbReference type="PROSITE" id="PS50157"/>
    </source>
</evidence>
<proteinExistence type="predicted"/>
<dbReference type="Pfam" id="PF12171">
    <property type="entry name" value="zf-C2H2_jaz"/>
    <property type="match status" value="1"/>
</dbReference>
<dbReference type="EMBL" id="GL377302">
    <property type="protein sequence ID" value="EFJ02202.1"/>
    <property type="molecule type" value="Genomic_DNA"/>
</dbReference>
<feature type="compositionally biased region" description="Polar residues" evidence="5">
    <location>
        <begin position="398"/>
        <end position="412"/>
    </location>
</feature>
<dbReference type="GO" id="GO:0003676">
    <property type="term" value="F:nucleic acid binding"/>
    <property type="evidence" value="ECO:0007669"/>
    <property type="project" value="InterPro"/>
</dbReference>
<evidence type="ECO:0000313" key="9">
    <source>
        <dbReference type="Proteomes" id="UP000007431"/>
    </source>
</evidence>
<keyword evidence="2 4" id="KW-0863">Zinc-finger</keyword>
<feature type="compositionally biased region" description="Low complexity" evidence="5">
    <location>
        <begin position="373"/>
        <end position="396"/>
    </location>
</feature>
<keyword evidence="1" id="KW-0479">Metal-binding</keyword>
<dbReference type="AlphaFoldDB" id="D8PN50"/>
<dbReference type="SMART" id="SM00443">
    <property type="entry name" value="G_patch"/>
    <property type="match status" value="1"/>
</dbReference>
<feature type="domain" description="C2H2-type" evidence="6">
    <location>
        <begin position="176"/>
        <end position="206"/>
    </location>
</feature>
<dbReference type="InterPro" id="IPR036236">
    <property type="entry name" value="Znf_C2H2_sf"/>
</dbReference>
<feature type="region of interest" description="Disordered" evidence="5">
    <location>
        <begin position="1"/>
        <end position="67"/>
    </location>
</feature>
<gene>
    <name evidence="8" type="ORF">SCHCODRAFT_103636</name>
</gene>
<reference evidence="8 9" key="1">
    <citation type="journal article" date="2010" name="Nat. Biotechnol.">
        <title>Genome sequence of the model mushroom Schizophyllum commune.</title>
        <authorList>
            <person name="Ohm R.A."/>
            <person name="de Jong J.F."/>
            <person name="Lugones L.G."/>
            <person name="Aerts A."/>
            <person name="Kothe E."/>
            <person name="Stajich J.E."/>
            <person name="de Vries R.P."/>
            <person name="Record E."/>
            <person name="Levasseur A."/>
            <person name="Baker S.E."/>
            <person name="Bartholomew K.A."/>
            <person name="Coutinho P.M."/>
            <person name="Erdmann S."/>
            <person name="Fowler T.J."/>
            <person name="Gathman A.C."/>
            <person name="Lombard V."/>
            <person name="Henrissat B."/>
            <person name="Knabe N."/>
            <person name="Kuees U."/>
            <person name="Lilly W.W."/>
            <person name="Lindquist E."/>
            <person name="Lucas S."/>
            <person name="Magnuson J.K."/>
            <person name="Piumi F."/>
            <person name="Raudaskoski M."/>
            <person name="Salamov A."/>
            <person name="Schmutz J."/>
            <person name="Schwarze F.W.M.R."/>
            <person name="vanKuyk P.A."/>
            <person name="Horton J.S."/>
            <person name="Grigoriev I.V."/>
            <person name="Woesten H.A.B."/>
        </authorList>
    </citation>
    <scope>NUCLEOTIDE SEQUENCE [LARGE SCALE GENOMIC DNA]</scope>
    <source>
        <strain evidence="9">H4-8 / FGSC 9210</strain>
    </source>
</reference>
<evidence type="ECO:0000256" key="1">
    <source>
        <dbReference type="ARBA" id="ARBA00022723"/>
    </source>
</evidence>
<feature type="region of interest" description="Disordered" evidence="5">
    <location>
        <begin position="202"/>
        <end position="234"/>
    </location>
</feature>
<evidence type="ECO:0000256" key="4">
    <source>
        <dbReference type="PROSITE-ProRule" id="PRU00042"/>
    </source>
</evidence>
<keyword evidence="3" id="KW-0862">Zinc</keyword>
<dbReference type="PROSITE" id="PS50157">
    <property type="entry name" value="ZINC_FINGER_C2H2_2"/>
    <property type="match status" value="1"/>
</dbReference>
<dbReference type="InParanoid" id="D8PN50"/>
<feature type="region of interest" description="Disordered" evidence="5">
    <location>
        <begin position="369"/>
        <end position="420"/>
    </location>
</feature>
<sequence>MSASTIARWNAIPLERQPEHPNAQKRPRPDDEDDDVSIASRSPSPRPDAMDVDSGLGYHEYPSGPAHEEVTVETKIKPTNVGFAMLRKLGWSEGQPLGLQEDGEVDPIPFNLKQDLTGVGKISQDVRMIETTVSQRRELTSERMRKETVEERESRENSIAKRTAVQMEIAETLKAFYCALCDKQFKNVAQYDEHTNSYAHHHKARAKDLQASVRMQAADEVERRKEKERRREEKELRKLAKAQGIKMAKPAVAPAVVASAPGQPSVAEPAGHAPMDTTPAEGGFKAAGWATVAPSNPPPAQGFKKGGWATVGGDPSPAQGPSTTSSAAAHPAFRAGGQIAASGDVTPSPQPLPTARGGWAQVSIAPHQPMDMTPSVVPPAVAAPAPTPTKAKQAASIQAESKSAASRNSWQSFKAGRGRR</sequence>
<organism evidence="9">
    <name type="scientific">Schizophyllum commune (strain H4-8 / FGSC 9210)</name>
    <name type="common">Split gill fungus</name>
    <dbReference type="NCBI Taxonomy" id="578458"/>
    <lineage>
        <taxon>Eukaryota</taxon>
        <taxon>Fungi</taxon>
        <taxon>Dikarya</taxon>
        <taxon>Basidiomycota</taxon>
        <taxon>Agaricomycotina</taxon>
        <taxon>Agaricomycetes</taxon>
        <taxon>Agaricomycetidae</taxon>
        <taxon>Agaricales</taxon>
        <taxon>Schizophyllaceae</taxon>
        <taxon>Schizophyllum</taxon>
    </lineage>
</organism>
<protein>
    <recommendedName>
        <fullName evidence="10">G-patch domain-containing protein</fullName>
    </recommendedName>
</protein>
<feature type="domain" description="G-patch" evidence="7">
    <location>
        <begin position="78"/>
        <end position="124"/>
    </location>
</feature>
<dbReference type="PROSITE" id="PS50174">
    <property type="entry name" value="G_PATCH"/>
    <property type="match status" value="1"/>
</dbReference>
<keyword evidence="9" id="KW-1185">Reference proteome</keyword>
<dbReference type="Proteomes" id="UP000007431">
    <property type="component" value="Unassembled WGS sequence"/>
</dbReference>
<evidence type="ECO:0000256" key="3">
    <source>
        <dbReference type="ARBA" id="ARBA00022833"/>
    </source>
</evidence>
<feature type="non-terminal residue" evidence="8">
    <location>
        <position position="420"/>
    </location>
</feature>
<dbReference type="RefSeq" id="XP_003037104.1">
    <property type="nucleotide sequence ID" value="XM_003037058.1"/>
</dbReference>
<dbReference type="Pfam" id="PF01585">
    <property type="entry name" value="G-patch"/>
    <property type="match status" value="1"/>
</dbReference>
<dbReference type="PANTHER" id="PTHR47251:SF1">
    <property type="entry name" value="FINGER DOMAIN PROTEIN, PUTATIVE (AFU_ORTHOLOGUE AFUA_3G04180)-RELATED"/>
    <property type="match status" value="1"/>
</dbReference>
<dbReference type="PROSITE" id="PS00028">
    <property type="entry name" value="ZINC_FINGER_C2H2_1"/>
    <property type="match status" value="1"/>
</dbReference>